<protein>
    <recommendedName>
        <fullName evidence="1">riboflavin kinase</fullName>
        <ecNumber evidence="1">2.7.1.26</ecNumber>
    </recommendedName>
</protein>
<dbReference type="EMBL" id="CP025057">
    <property type="protein sequence ID" value="AUB31634.1"/>
    <property type="molecule type" value="Genomic_DNA"/>
</dbReference>
<dbReference type="InterPro" id="IPR023468">
    <property type="entry name" value="Riboflavin_kinase"/>
</dbReference>
<evidence type="ECO:0000256" key="2">
    <source>
        <dbReference type="ARBA" id="ARBA00022630"/>
    </source>
</evidence>
<keyword evidence="9" id="KW-0418">Kinase</keyword>
<keyword evidence="5" id="KW-0547">Nucleotide-binding</keyword>
<gene>
    <name evidence="9" type="primary">ribF</name>
    <name evidence="9" type="ORF">SFLOR_v1c05820</name>
</gene>
<keyword evidence="9" id="KW-0548">Nucleotidyltransferase</keyword>
<keyword evidence="6" id="KW-0067">ATP-binding</keyword>
<organism evidence="9 10">
    <name type="scientific">Spiroplasma floricola 23-6</name>
    <dbReference type="NCBI Taxonomy" id="1336749"/>
    <lineage>
        <taxon>Bacteria</taxon>
        <taxon>Bacillati</taxon>
        <taxon>Mycoplasmatota</taxon>
        <taxon>Mollicutes</taxon>
        <taxon>Entomoplasmatales</taxon>
        <taxon>Spiroplasmataceae</taxon>
        <taxon>Spiroplasma</taxon>
    </lineage>
</organism>
<evidence type="ECO:0000313" key="9">
    <source>
        <dbReference type="EMBL" id="AUB31634.1"/>
    </source>
</evidence>
<evidence type="ECO:0000256" key="7">
    <source>
        <dbReference type="ARBA" id="ARBA00047880"/>
    </source>
</evidence>
<keyword evidence="4 9" id="KW-0808">Transferase</keyword>
<evidence type="ECO:0000256" key="3">
    <source>
        <dbReference type="ARBA" id="ARBA00022643"/>
    </source>
</evidence>
<dbReference type="KEGG" id="sfz:SFLOR_v1c05820"/>
<dbReference type="RefSeq" id="WP_100916614.1">
    <property type="nucleotide sequence ID" value="NZ_CP025057.1"/>
</dbReference>
<evidence type="ECO:0000256" key="1">
    <source>
        <dbReference type="ARBA" id="ARBA00012105"/>
    </source>
</evidence>
<dbReference type="GO" id="GO:0005524">
    <property type="term" value="F:ATP binding"/>
    <property type="evidence" value="ECO:0007669"/>
    <property type="project" value="UniProtKB-KW"/>
</dbReference>
<keyword evidence="10" id="KW-1185">Reference proteome</keyword>
<dbReference type="GO" id="GO:0009231">
    <property type="term" value="P:riboflavin biosynthetic process"/>
    <property type="evidence" value="ECO:0007669"/>
    <property type="project" value="InterPro"/>
</dbReference>
<dbReference type="Gene3D" id="2.40.30.30">
    <property type="entry name" value="Riboflavin kinase-like"/>
    <property type="match status" value="1"/>
</dbReference>
<dbReference type="GO" id="GO:0016779">
    <property type="term" value="F:nucleotidyltransferase activity"/>
    <property type="evidence" value="ECO:0007669"/>
    <property type="project" value="UniProtKB-KW"/>
</dbReference>
<dbReference type="Pfam" id="PF01687">
    <property type="entry name" value="Flavokinase"/>
    <property type="match status" value="1"/>
</dbReference>
<keyword evidence="3" id="KW-0288">FMN</keyword>
<dbReference type="PANTHER" id="PTHR22749">
    <property type="entry name" value="RIBOFLAVIN KINASE/FMN ADENYLYLTRANSFERASE"/>
    <property type="match status" value="1"/>
</dbReference>
<evidence type="ECO:0000256" key="6">
    <source>
        <dbReference type="ARBA" id="ARBA00022840"/>
    </source>
</evidence>
<dbReference type="GO" id="GO:0008531">
    <property type="term" value="F:riboflavin kinase activity"/>
    <property type="evidence" value="ECO:0007669"/>
    <property type="project" value="UniProtKB-EC"/>
</dbReference>
<dbReference type="PANTHER" id="PTHR22749:SF6">
    <property type="entry name" value="RIBOFLAVIN KINASE"/>
    <property type="match status" value="1"/>
</dbReference>
<feature type="domain" description="Riboflavin kinase" evidence="8">
    <location>
        <begin position="175"/>
        <end position="297"/>
    </location>
</feature>
<proteinExistence type="predicted"/>
<reference evidence="9 10" key="1">
    <citation type="submission" date="2017-12" db="EMBL/GenBank/DDBJ databases">
        <title>Complete genome sequence of Spiroplasma floricola 23-6 (ATCC 29989).</title>
        <authorList>
            <person name="Tsai Y.-M."/>
            <person name="Wu P.-S."/>
            <person name="Lo W.-S."/>
            <person name="Kuo C.-H."/>
        </authorList>
    </citation>
    <scope>NUCLEOTIDE SEQUENCE [LARGE SCALE GENOMIC DNA]</scope>
    <source>
        <strain evidence="9 10">23-6</strain>
    </source>
</reference>
<keyword evidence="2" id="KW-0285">Flavoprotein</keyword>
<evidence type="ECO:0000259" key="8">
    <source>
        <dbReference type="SMART" id="SM00904"/>
    </source>
</evidence>
<dbReference type="InterPro" id="IPR015865">
    <property type="entry name" value="Riboflavin_kinase_bac/euk"/>
</dbReference>
<name>A0A2K8SDU5_9MOLU</name>
<comment type="catalytic activity">
    <reaction evidence="7">
        <text>riboflavin + ATP = FMN + ADP + H(+)</text>
        <dbReference type="Rhea" id="RHEA:14357"/>
        <dbReference type="ChEBI" id="CHEBI:15378"/>
        <dbReference type="ChEBI" id="CHEBI:30616"/>
        <dbReference type="ChEBI" id="CHEBI:57986"/>
        <dbReference type="ChEBI" id="CHEBI:58210"/>
        <dbReference type="ChEBI" id="CHEBI:456216"/>
        <dbReference type="EC" id="2.7.1.26"/>
    </reaction>
</comment>
<dbReference type="AlphaFoldDB" id="A0A2K8SDU5"/>
<accession>A0A2K8SDU5</accession>
<dbReference type="EC" id="2.7.1.26" evidence="1"/>
<dbReference type="InterPro" id="IPR023465">
    <property type="entry name" value="Riboflavin_kinase_dom_sf"/>
</dbReference>
<evidence type="ECO:0000256" key="4">
    <source>
        <dbReference type="ARBA" id="ARBA00022679"/>
    </source>
</evidence>
<dbReference type="Proteomes" id="UP000231823">
    <property type="component" value="Chromosome"/>
</dbReference>
<dbReference type="SUPFAM" id="SSF82114">
    <property type="entry name" value="Riboflavin kinase-like"/>
    <property type="match status" value="1"/>
</dbReference>
<evidence type="ECO:0000313" key="10">
    <source>
        <dbReference type="Proteomes" id="UP000231823"/>
    </source>
</evidence>
<sequence length="297" mass="35042">MSMTNNTLAFFYNNLTMIMMNLEDSIGLIANFENWSEKEDKQVEKLKLLAKENNLRSTLFVITNREMNYGLWNSNNIIKKANEKEIDYVIFYYTNPMINQMPDFDLYKNIEDFLSVRKMIISKDYTDLNHSRFTTSFIEQNWKENAIIIETSVTKDLENNLNLLKKSKFEEFQKLNKLNYQFDARVSEGKKLGRTIGFPTINLITEERIALSYGVYACNVYVDHLKETFLGAGCYWKNELNQDVFEIFLIDFDKEIYGWKVSVSPIEKLRENIKVDSLEELKKLLANDVKTTLKFKK</sequence>
<evidence type="ECO:0000256" key="5">
    <source>
        <dbReference type="ARBA" id="ARBA00022741"/>
    </source>
</evidence>
<dbReference type="SMART" id="SM00904">
    <property type="entry name" value="Flavokinase"/>
    <property type="match status" value="1"/>
</dbReference>
<dbReference type="GO" id="GO:0009398">
    <property type="term" value="P:FMN biosynthetic process"/>
    <property type="evidence" value="ECO:0007669"/>
    <property type="project" value="TreeGrafter"/>
</dbReference>